<sequence length="121" mass="13876">KNSSVESRKKIESLLKRISGNPKVLDMDLDMIHRSLALGDSDGDKRYMDHIVKCLKVRLKEEYHLENDSDLLKEIDNYVSVVRQEHSEKGVKIPNQDRENVHVSAHRKHQSGKLGIMGAVF</sequence>
<keyword evidence="2" id="KW-1185">Reference proteome</keyword>
<dbReference type="Proteomes" id="UP001523003">
    <property type="component" value="Unassembled WGS sequence"/>
</dbReference>
<evidence type="ECO:0000313" key="2">
    <source>
        <dbReference type="Proteomes" id="UP001523003"/>
    </source>
</evidence>
<name>A0ABT0P9S8_9HYPH</name>
<feature type="non-terminal residue" evidence="1">
    <location>
        <position position="1"/>
    </location>
</feature>
<proteinExistence type="predicted"/>
<protein>
    <submittedName>
        <fullName evidence="1">Uncharacterized protein</fullName>
    </submittedName>
</protein>
<organism evidence="1 2">
    <name type="scientific">Bartonella bilalgolemii</name>
    <dbReference type="NCBI Taxonomy" id="2942911"/>
    <lineage>
        <taxon>Bacteria</taxon>
        <taxon>Pseudomonadati</taxon>
        <taxon>Pseudomonadota</taxon>
        <taxon>Alphaproteobacteria</taxon>
        <taxon>Hyphomicrobiales</taxon>
        <taxon>Bartonellaceae</taxon>
        <taxon>Bartonella</taxon>
    </lineage>
</organism>
<dbReference type="RefSeq" id="WP_249677679.1">
    <property type="nucleotide sequence ID" value="NZ_JAMCOF010000011.1"/>
</dbReference>
<comment type="caution">
    <text evidence="1">The sequence shown here is derived from an EMBL/GenBank/DDBJ whole genome shotgun (WGS) entry which is preliminary data.</text>
</comment>
<gene>
    <name evidence="1" type="ORF">M4Z11_06380</name>
</gene>
<dbReference type="EMBL" id="JAMCOF010000011">
    <property type="protein sequence ID" value="MCL6230215.1"/>
    <property type="molecule type" value="Genomic_DNA"/>
</dbReference>
<reference evidence="1 2" key="1">
    <citation type="submission" date="2022-05" db="EMBL/GenBank/DDBJ databases">
        <title>Description of the Bartonella bilalgolemii sp. nov. Isolated from Apodemus uralensis (Pallas 1811).</title>
        <authorList>
            <person name="Zgheib R."/>
            <person name="Celebi B."/>
        </authorList>
    </citation>
    <scope>NUCLEOTIDE SEQUENCE [LARGE SCALE GENOMIC DNA]</scope>
    <source>
        <strain evidence="1 2">G70</strain>
    </source>
</reference>
<accession>A0ABT0P9S8</accession>
<evidence type="ECO:0000313" key="1">
    <source>
        <dbReference type="EMBL" id="MCL6230215.1"/>
    </source>
</evidence>